<dbReference type="InterPro" id="IPR058664">
    <property type="entry name" value="ARB_00930-like_C"/>
</dbReference>
<keyword evidence="5" id="KW-1185">Reference proteome</keyword>
<evidence type="ECO:0000259" key="3">
    <source>
        <dbReference type="Pfam" id="PF26335"/>
    </source>
</evidence>
<dbReference type="InterPro" id="IPR012338">
    <property type="entry name" value="Beta-lactam/transpept-like"/>
</dbReference>
<dbReference type="EMBL" id="JAFIMR010000028">
    <property type="protein sequence ID" value="KAI1861937.1"/>
    <property type="molecule type" value="Genomic_DNA"/>
</dbReference>
<protein>
    <recommendedName>
        <fullName evidence="6">Beta-lactamase-related domain-containing protein</fullName>
    </recommendedName>
</protein>
<proteinExistence type="predicted"/>
<dbReference type="Proteomes" id="UP000829685">
    <property type="component" value="Unassembled WGS sequence"/>
</dbReference>
<evidence type="ECO:0008006" key="6">
    <source>
        <dbReference type="Google" id="ProtNLM"/>
    </source>
</evidence>
<organism evidence="4 5">
    <name type="scientific">Neoarthrinium moseri</name>
    <dbReference type="NCBI Taxonomy" id="1658444"/>
    <lineage>
        <taxon>Eukaryota</taxon>
        <taxon>Fungi</taxon>
        <taxon>Dikarya</taxon>
        <taxon>Ascomycota</taxon>
        <taxon>Pezizomycotina</taxon>
        <taxon>Sordariomycetes</taxon>
        <taxon>Xylariomycetidae</taxon>
        <taxon>Amphisphaeriales</taxon>
        <taxon>Apiosporaceae</taxon>
        <taxon>Neoarthrinium</taxon>
    </lineage>
</organism>
<comment type="caution">
    <text evidence="4">The sequence shown here is derived from an EMBL/GenBank/DDBJ whole genome shotgun (WGS) entry which is preliminary data.</text>
</comment>
<dbReference type="InterPro" id="IPR001466">
    <property type="entry name" value="Beta-lactam-related"/>
</dbReference>
<evidence type="ECO:0000313" key="4">
    <source>
        <dbReference type="EMBL" id="KAI1861937.1"/>
    </source>
</evidence>
<dbReference type="PANTHER" id="PTHR22935:SF97">
    <property type="entry name" value="BETA-LACTAMASE-RELATED DOMAIN-CONTAINING PROTEIN"/>
    <property type="match status" value="1"/>
</dbReference>
<dbReference type="PANTHER" id="PTHR22935">
    <property type="entry name" value="PENICILLIN-BINDING PROTEIN"/>
    <property type="match status" value="1"/>
</dbReference>
<dbReference type="SUPFAM" id="SSF56601">
    <property type="entry name" value="beta-lactamase/transpeptidase-like"/>
    <property type="match status" value="1"/>
</dbReference>
<feature type="signal peptide" evidence="1">
    <location>
        <begin position="1"/>
        <end position="19"/>
    </location>
</feature>
<feature type="domain" description="Beta-lactamase-related" evidence="2">
    <location>
        <begin position="87"/>
        <end position="397"/>
    </location>
</feature>
<evidence type="ECO:0000259" key="2">
    <source>
        <dbReference type="Pfam" id="PF00144"/>
    </source>
</evidence>
<evidence type="ECO:0000313" key="5">
    <source>
        <dbReference type="Proteomes" id="UP000829685"/>
    </source>
</evidence>
<dbReference type="Pfam" id="PF00144">
    <property type="entry name" value="Beta-lactamase"/>
    <property type="match status" value="1"/>
</dbReference>
<name>A0A9Q0AMT3_9PEZI</name>
<sequence>MHFIAILGLFSAISAAGSATVGFEPTDQVPLLGPSFLSNFDPTNTDAIRNATEAFPCVIDALFENGVLNKTDLTFAIDVFSAATNKSVYNYYHVGEGQNKTLTAGVLNDKTISRIGSVSKLFTVYAIIAKAGIDVFSHPVTRYIPELARNSSGDSLEHINWDDITVGALASHQAGSGGPTELIIWLVLSGEAQPEDLINITPEQLFKYMRDVKHPVTSPFQGAIYSDAGFLVLGQILARISGQQYKDAVRDILFEPLALDGMSATMPNGSDINAIDRRPVDPDTTFDDDTAVLTPSGGLFANGADLRAAGLSILNSELLSPSVTRQWMKPLAGTGSLVELVGAPWEIHRLAVPTTPGSSRTRISDLYTKSGGNVDYTCIFGLSPDHGLGFSILVGGSTASSARWEIRNALGELFIPAAEAAAADNAQNNLAGTFIDQTTPGTNLTLSVDDDLPGLGLKAFYIGGVESFQNLTGTTKKASLRLFPTGLTSHPQSLASLYKADGTIKVAHRTIKGFIPLKPRAKSEGGKGGLFDNQQVWQNIDFTDRFDEFIFTLDQGKLISVESTGANKTFTRVE</sequence>
<feature type="domain" description="Beta-lactamase-like ARB-00930-like C-terminal" evidence="3">
    <location>
        <begin position="422"/>
        <end position="573"/>
    </location>
</feature>
<dbReference type="Pfam" id="PF26335">
    <property type="entry name" value="ARB_00930_C"/>
    <property type="match status" value="1"/>
</dbReference>
<dbReference type="Gene3D" id="3.40.710.10">
    <property type="entry name" value="DD-peptidase/beta-lactamase superfamily"/>
    <property type="match status" value="1"/>
</dbReference>
<accession>A0A9Q0AMT3</accession>
<reference evidence="4" key="1">
    <citation type="submission" date="2021-03" db="EMBL/GenBank/DDBJ databases">
        <title>Revisited historic fungal species revealed as producer of novel bioactive compounds through whole genome sequencing and comparative genomics.</title>
        <authorList>
            <person name="Vignolle G.A."/>
            <person name="Hochenegger N."/>
            <person name="Mach R.L."/>
            <person name="Mach-Aigner A.R."/>
            <person name="Javad Rahimi M."/>
            <person name="Salim K.A."/>
            <person name="Chan C.M."/>
            <person name="Lim L.B.L."/>
            <person name="Cai F."/>
            <person name="Druzhinina I.S."/>
            <person name="U'Ren J.M."/>
            <person name="Derntl C."/>
        </authorList>
    </citation>
    <scope>NUCLEOTIDE SEQUENCE</scope>
    <source>
        <strain evidence="4">TUCIM 5799</strain>
    </source>
</reference>
<evidence type="ECO:0000256" key="1">
    <source>
        <dbReference type="SAM" id="SignalP"/>
    </source>
</evidence>
<keyword evidence="1" id="KW-0732">Signal</keyword>
<dbReference type="AlphaFoldDB" id="A0A9Q0AMT3"/>
<dbReference type="OrthoDB" id="6220758at2759"/>
<feature type="chain" id="PRO_5040306528" description="Beta-lactamase-related domain-containing protein" evidence="1">
    <location>
        <begin position="20"/>
        <end position="574"/>
    </location>
</feature>
<dbReference type="InterPro" id="IPR051478">
    <property type="entry name" value="Beta-lactamase-like_AB/R"/>
</dbReference>
<gene>
    <name evidence="4" type="ORF">JX265_009440</name>
</gene>